<name>Q5Z8W5_ORYSJ</name>
<protein>
    <submittedName>
        <fullName evidence="2">Uncharacterized protein</fullName>
    </submittedName>
</protein>
<organism evidence="2 3">
    <name type="scientific">Oryza sativa subsp. japonica</name>
    <name type="common">Rice</name>
    <dbReference type="NCBI Taxonomy" id="39947"/>
    <lineage>
        <taxon>Eukaryota</taxon>
        <taxon>Viridiplantae</taxon>
        <taxon>Streptophyta</taxon>
        <taxon>Embryophyta</taxon>
        <taxon>Tracheophyta</taxon>
        <taxon>Spermatophyta</taxon>
        <taxon>Magnoliopsida</taxon>
        <taxon>Liliopsida</taxon>
        <taxon>Poales</taxon>
        <taxon>Poaceae</taxon>
        <taxon>BOP clade</taxon>
        <taxon>Oryzoideae</taxon>
        <taxon>Oryzeae</taxon>
        <taxon>Oryzinae</taxon>
        <taxon>Oryza</taxon>
        <taxon>Oryza sativa</taxon>
    </lineage>
</organism>
<gene>
    <name evidence="2" type="primary">P0596H10.36</name>
</gene>
<reference evidence="3" key="2">
    <citation type="journal article" date="2008" name="Nucleic Acids Res.">
        <title>The rice annotation project database (RAP-DB): 2008 update.</title>
        <authorList>
            <consortium name="The rice annotation project (RAP)"/>
        </authorList>
    </citation>
    <scope>GENOME REANNOTATION</scope>
    <source>
        <strain evidence="3">cv. Nipponbare</strain>
    </source>
</reference>
<sequence length="191" mass="19947">MAHCFHYVLASKNLNITKRWHAGRGVAVDWWFTLNTPPVIMVDSTRGIARGGLRGGGGGGLRAVGSGGRRGAAAFVGAGEEPPGAMAHGVTGRSSGGGRRRNSLPPRRAPPTPPRSALLLGWKLRMAALYAEVSLPLEEHAVLDAELAGGQLDVEAVQTSDGEWCETSTAAGVDGVEVGAVHAHQPHRRDP</sequence>
<evidence type="ECO:0000313" key="3">
    <source>
        <dbReference type="Proteomes" id="UP000000763"/>
    </source>
</evidence>
<accession>Q5Z8W5</accession>
<dbReference type="Proteomes" id="UP000000763">
    <property type="component" value="Chromosome 6"/>
</dbReference>
<proteinExistence type="predicted"/>
<evidence type="ECO:0000313" key="2">
    <source>
        <dbReference type="EMBL" id="BAD53789.1"/>
    </source>
</evidence>
<dbReference type="EMBL" id="AP003726">
    <property type="protein sequence ID" value="BAD53789.1"/>
    <property type="molecule type" value="Genomic_DNA"/>
</dbReference>
<feature type="region of interest" description="Disordered" evidence="1">
    <location>
        <begin position="74"/>
        <end position="115"/>
    </location>
</feature>
<evidence type="ECO:0000256" key="1">
    <source>
        <dbReference type="SAM" id="MobiDB-lite"/>
    </source>
</evidence>
<dbReference type="AlphaFoldDB" id="Q5Z8W5"/>
<reference evidence="3" key="1">
    <citation type="journal article" date="2005" name="Nature">
        <title>The map-based sequence of the rice genome.</title>
        <authorList>
            <consortium name="International rice genome sequencing project (IRGSP)"/>
            <person name="Matsumoto T."/>
            <person name="Wu J."/>
            <person name="Kanamori H."/>
            <person name="Katayose Y."/>
            <person name="Fujisawa M."/>
            <person name="Namiki N."/>
            <person name="Mizuno H."/>
            <person name="Yamamoto K."/>
            <person name="Antonio B.A."/>
            <person name="Baba T."/>
            <person name="Sakata K."/>
            <person name="Nagamura Y."/>
            <person name="Aoki H."/>
            <person name="Arikawa K."/>
            <person name="Arita K."/>
            <person name="Bito T."/>
            <person name="Chiden Y."/>
            <person name="Fujitsuka N."/>
            <person name="Fukunaka R."/>
            <person name="Hamada M."/>
            <person name="Harada C."/>
            <person name="Hayashi A."/>
            <person name="Hijishita S."/>
            <person name="Honda M."/>
            <person name="Hosokawa S."/>
            <person name="Ichikawa Y."/>
            <person name="Idonuma A."/>
            <person name="Iijima M."/>
            <person name="Ikeda M."/>
            <person name="Ikeno M."/>
            <person name="Ito K."/>
            <person name="Ito S."/>
            <person name="Ito T."/>
            <person name="Ito Y."/>
            <person name="Ito Y."/>
            <person name="Iwabuchi A."/>
            <person name="Kamiya K."/>
            <person name="Karasawa W."/>
            <person name="Kurita K."/>
            <person name="Katagiri S."/>
            <person name="Kikuta A."/>
            <person name="Kobayashi H."/>
            <person name="Kobayashi N."/>
            <person name="Machita K."/>
            <person name="Maehara T."/>
            <person name="Masukawa M."/>
            <person name="Mizubayashi T."/>
            <person name="Mukai Y."/>
            <person name="Nagasaki H."/>
            <person name="Nagata Y."/>
            <person name="Naito S."/>
            <person name="Nakashima M."/>
            <person name="Nakama Y."/>
            <person name="Nakamichi Y."/>
            <person name="Nakamura M."/>
            <person name="Meguro A."/>
            <person name="Negishi M."/>
            <person name="Ohta I."/>
            <person name="Ohta T."/>
            <person name="Okamoto M."/>
            <person name="Ono N."/>
            <person name="Saji S."/>
            <person name="Sakaguchi M."/>
            <person name="Sakai K."/>
            <person name="Shibata M."/>
            <person name="Shimokawa T."/>
            <person name="Song J."/>
            <person name="Takazaki Y."/>
            <person name="Terasawa K."/>
            <person name="Tsugane M."/>
            <person name="Tsuji K."/>
            <person name="Ueda S."/>
            <person name="Waki K."/>
            <person name="Yamagata H."/>
            <person name="Yamamoto M."/>
            <person name="Yamamoto S."/>
            <person name="Yamane H."/>
            <person name="Yoshiki S."/>
            <person name="Yoshihara R."/>
            <person name="Yukawa K."/>
            <person name="Zhong H."/>
            <person name="Yano M."/>
            <person name="Yuan Q."/>
            <person name="Ouyang S."/>
            <person name="Liu J."/>
            <person name="Jones K.M."/>
            <person name="Gansberger K."/>
            <person name="Moffat K."/>
            <person name="Hill J."/>
            <person name="Bera J."/>
            <person name="Fadrosh D."/>
            <person name="Jin S."/>
            <person name="Johri S."/>
            <person name="Kim M."/>
            <person name="Overton L."/>
            <person name="Reardon M."/>
            <person name="Tsitrin T."/>
            <person name="Vuong H."/>
            <person name="Weaver B."/>
            <person name="Ciecko A."/>
            <person name="Tallon L."/>
            <person name="Jackson J."/>
            <person name="Pai G."/>
            <person name="Aken S.V."/>
            <person name="Utterback T."/>
            <person name="Reidmuller S."/>
            <person name="Feldblyum T."/>
            <person name="Hsiao J."/>
            <person name="Zismann V."/>
            <person name="Iobst S."/>
            <person name="de Vazeille A.R."/>
            <person name="Buell C.R."/>
            <person name="Ying K."/>
            <person name="Li Y."/>
            <person name="Lu T."/>
            <person name="Huang Y."/>
            <person name="Zhao Q."/>
            <person name="Feng Q."/>
            <person name="Zhang L."/>
            <person name="Zhu J."/>
            <person name="Weng Q."/>
            <person name="Mu J."/>
            <person name="Lu Y."/>
            <person name="Fan D."/>
            <person name="Liu Y."/>
            <person name="Guan J."/>
            <person name="Zhang Y."/>
            <person name="Yu S."/>
            <person name="Liu X."/>
            <person name="Zhang Y."/>
            <person name="Hong G."/>
            <person name="Han B."/>
            <person name="Choisne N."/>
            <person name="Demange N."/>
            <person name="Orjeda G."/>
            <person name="Samain S."/>
            <person name="Cattolico L."/>
            <person name="Pelletier E."/>
            <person name="Couloux A."/>
            <person name="Segurens B."/>
            <person name="Wincker P."/>
            <person name="D'Hont A."/>
            <person name="Scarpelli C."/>
            <person name="Weissenbach J."/>
            <person name="Salanoubat M."/>
            <person name="Quetier F."/>
            <person name="Yu Y."/>
            <person name="Kim H.R."/>
            <person name="Rambo T."/>
            <person name="Currie J."/>
            <person name="Collura K."/>
            <person name="Luo M."/>
            <person name="Yang T."/>
            <person name="Ammiraju J.S.S."/>
            <person name="Engler F."/>
            <person name="Soderlund C."/>
            <person name="Wing R.A."/>
            <person name="Palmer L.E."/>
            <person name="de la Bastide M."/>
            <person name="Spiegel L."/>
            <person name="Nascimento L."/>
            <person name="Zutavern T."/>
            <person name="O'Shaughnessy A."/>
            <person name="Dike S."/>
            <person name="Dedhia N."/>
            <person name="Preston R."/>
            <person name="Balija V."/>
            <person name="McCombie W.R."/>
            <person name="Chow T."/>
            <person name="Chen H."/>
            <person name="Chung M."/>
            <person name="Chen C."/>
            <person name="Shaw J."/>
            <person name="Wu H."/>
            <person name="Hsiao K."/>
            <person name="Chao Y."/>
            <person name="Chu M."/>
            <person name="Cheng C."/>
            <person name="Hour A."/>
            <person name="Lee P."/>
            <person name="Lin S."/>
            <person name="Lin Y."/>
            <person name="Liou J."/>
            <person name="Liu S."/>
            <person name="Hsing Y."/>
            <person name="Raghuvanshi S."/>
            <person name="Mohanty A."/>
            <person name="Bharti A.K."/>
            <person name="Gaur A."/>
            <person name="Gupta V."/>
            <person name="Kumar D."/>
            <person name="Ravi V."/>
            <person name="Vij S."/>
            <person name="Kapur A."/>
            <person name="Khurana P."/>
            <person name="Khurana P."/>
            <person name="Khurana J.P."/>
            <person name="Tyagi A.K."/>
            <person name="Gaikwad K."/>
            <person name="Singh A."/>
            <person name="Dalal V."/>
            <person name="Srivastava S."/>
            <person name="Dixit A."/>
            <person name="Pal A.K."/>
            <person name="Ghazi I.A."/>
            <person name="Yadav M."/>
            <person name="Pandit A."/>
            <person name="Bhargava A."/>
            <person name="Sureshbabu K."/>
            <person name="Batra K."/>
            <person name="Sharma T.R."/>
            <person name="Mohapatra T."/>
            <person name="Singh N.K."/>
            <person name="Messing J."/>
            <person name="Nelson A.B."/>
            <person name="Fuks G."/>
            <person name="Kavchok S."/>
            <person name="Keizer G."/>
            <person name="Linton E."/>
            <person name="Llaca V."/>
            <person name="Song R."/>
            <person name="Tanyolac B."/>
            <person name="Young S."/>
            <person name="Ho-Il K."/>
            <person name="Hahn J.H."/>
            <person name="Sangsakoo G."/>
            <person name="Vanavichit A."/>
            <person name="de Mattos Luiz.A.T."/>
            <person name="Zimmer P.D."/>
            <person name="Malone G."/>
            <person name="Dellagostin O."/>
            <person name="de Oliveira A.C."/>
            <person name="Bevan M."/>
            <person name="Bancroft I."/>
            <person name="Minx P."/>
            <person name="Cordum H."/>
            <person name="Wilson R."/>
            <person name="Cheng Z."/>
            <person name="Jin W."/>
            <person name="Jiang J."/>
            <person name="Leong S.A."/>
            <person name="Iwama H."/>
            <person name="Gojobori T."/>
            <person name="Itoh T."/>
            <person name="Niimura Y."/>
            <person name="Fujii Y."/>
            <person name="Habara T."/>
            <person name="Sakai H."/>
            <person name="Sato Y."/>
            <person name="Wilson G."/>
            <person name="Kumar K."/>
            <person name="McCouch S."/>
            <person name="Juretic N."/>
            <person name="Hoen D."/>
            <person name="Wright S."/>
            <person name="Bruskiewich R."/>
            <person name="Bureau T."/>
            <person name="Miyao A."/>
            <person name="Hirochika H."/>
            <person name="Nishikawa T."/>
            <person name="Kadowaki K."/>
            <person name="Sugiura M."/>
            <person name="Burr B."/>
            <person name="Sasaki T."/>
        </authorList>
    </citation>
    <scope>NUCLEOTIDE SEQUENCE [LARGE SCALE GENOMIC DNA]</scope>
    <source>
        <strain evidence="3">cv. Nipponbare</strain>
    </source>
</reference>